<dbReference type="RefSeq" id="WP_018694965.1">
    <property type="nucleotide sequence ID" value="NZ_AP025562.1"/>
</dbReference>
<evidence type="ECO:0000256" key="1">
    <source>
        <dbReference type="ARBA" id="ARBA00005044"/>
    </source>
</evidence>
<comment type="caution">
    <text evidence="7">Lacks conserved residue(s) required for the propagation of feature annotation.</text>
</comment>
<name>A0A1Y3QXU8_9BACT</name>
<dbReference type="Gene3D" id="3.60.150.10">
    <property type="entry name" value="Chorismate synthase AroC"/>
    <property type="match status" value="2"/>
</dbReference>
<feature type="binding site" evidence="7">
    <location>
        <position position="298"/>
    </location>
    <ligand>
        <name>FMN</name>
        <dbReference type="ChEBI" id="CHEBI:58210"/>
    </ligand>
</feature>
<evidence type="ECO:0000256" key="6">
    <source>
        <dbReference type="ARBA" id="ARBA00023239"/>
    </source>
</evidence>
<evidence type="ECO:0000313" key="9">
    <source>
        <dbReference type="Proteomes" id="UP000195772"/>
    </source>
</evidence>
<dbReference type="EMBL" id="NFHB01000002">
    <property type="protein sequence ID" value="OUN04502.1"/>
    <property type="molecule type" value="Genomic_DNA"/>
</dbReference>
<dbReference type="UniPathway" id="UPA00053">
    <property type="reaction ID" value="UER00090"/>
</dbReference>
<dbReference type="InterPro" id="IPR035904">
    <property type="entry name" value="Chorismate_synth_AroC_sf"/>
</dbReference>
<dbReference type="GO" id="GO:0010181">
    <property type="term" value="F:FMN binding"/>
    <property type="evidence" value="ECO:0007669"/>
    <property type="project" value="TreeGrafter"/>
</dbReference>
<comment type="catalytic activity">
    <reaction evidence="7">
        <text>5-O-(1-carboxyvinyl)-3-phosphoshikimate = chorismate + phosphate</text>
        <dbReference type="Rhea" id="RHEA:21020"/>
        <dbReference type="ChEBI" id="CHEBI:29748"/>
        <dbReference type="ChEBI" id="CHEBI:43474"/>
        <dbReference type="ChEBI" id="CHEBI:57701"/>
        <dbReference type="EC" id="4.2.3.5"/>
    </reaction>
</comment>
<evidence type="ECO:0000256" key="7">
    <source>
        <dbReference type="HAMAP-Rule" id="MF_00300"/>
    </source>
</evidence>
<dbReference type="SUPFAM" id="SSF103263">
    <property type="entry name" value="Chorismate synthase, AroC"/>
    <property type="match status" value="1"/>
</dbReference>
<protein>
    <recommendedName>
        <fullName evidence="3 7">Chorismate synthase</fullName>
        <shortName evidence="7">CS</shortName>
        <ecNumber evidence="3 7">4.2.3.5</ecNumber>
    </recommendedName>
    <alternativeName>
        <fullName evidence="7">5-enolpyruvylshikimate-3-phosphate phospholyase</fullName>
    </alternativeName>
</protein>
<dbReference type="PROSITE" id="PS00789">
    <property type="entry name" value="CHORISMATE_SYNTHASE_3"/>
    <property type="match status" value="1"/>
</dbReference>
<organism evidence="8 9">
    <name type="scientific">Alistipes onderdonkii</name>
    <dbReference type="NCBI Taxonomy" id="328813"/>
    <lineage>
        <taxon>Bacteria</taxon>
        <taxon>Pseudomonadati</taxon>
        <taxon>Bacteroidota</taxon>
        <taxon>Bacteroidia</taxon>
        <taxon>Bacteroidales</taxon>
        <taxon>Rikenellaceae</taxon>
        <taxon>Alistipes</taxon>
    </lineage>
</organism>
<evidence type="ECO:0000256" key="5">
    <source>
        <dbReference type="ARBA" id="ARBA00023141"/>
    </source>
</evidence>
<proteinExistence type="inferred from homology"/>
<comment type="similarity">
    <text evidence="2 7">Belongs to the chorismate synthase family.</text>
</comment>
<dbReference type="NCBIfam" id="TIGR00033">
    <property type="entry name" value="aroC"/>
    <property type="match status" value="1"/>
</dbReference>
<dbReference type="Pfam" id="PF01264">
    <property type="entry name" value="Chorismate_synt"/>
    <property type="match status" value="1"/>
</dbReference>
<dbReference type="GO" id="GO:0008652">
    <property type="term" value="P:amino acid biosynthetic process"/>
    <property type="evidence" value="ECO:0007669"/>
    <property type="project" value="UniProtKB-KW"/>
</dbReference>
<dbReference type="GO" id="GO:0004107">
    <property type="term" value="F:chorismate synthase activity"/>
    <property type="evidence" value="ECO:0007669"/>
    <property type="project" value="UniProtKB-UniRule"/>
</dbReference>
<keyword evidence="6 7" id="KW-0456">Lyase</keyword>
<evidence type="ECO:0000256" key="4">
    <source>
        <dbReference type="ARBA" id="ARBA00022605"/>
    </source>
</evidence>
<feature type="binding site" evidence="7">
    <location>
        <position position="46"/>
    </location>
    <ligand>
        <name>NADP(+)</name>
        <dbReference type="ChEBI" id="CHEBI:58349"/>
    </ligand>
</feature>
<accession>A0A1Y3QXU8</accession>
<dbReference type="eggNOG" id="COG0082">
    <property type="taxonomic scope" value="Bacteria"/>
</dbReference>
<gene>
    <name evidence="7" type="primary">aroC</name>
    <name evidence="8" type="ORF">B5G41_04120</name>
</gene>
<dbReference type="GO" id="GO:0009423">
    <property type="term" value="P:chorismate biosynthetic process"/>
    <property type="evidence" value="ECO:0007669"/>
    <property type="project" value="UniProtKB-UniRule"/>
</dbReference>
<dbReference type="PANTHER" id="PTHR21085:SF0">
    <property type="entry name" value="CHORISMATE SYNTHASE"/>
    <property type="match status" value="1"/>
</dbReference>
<keyword evidence="7" id="KW-0285">Flavoprotein</keyword>
<keyword evidence="7" id="KW-0288">FMN</keyword>
<dbReference type="GO" id="GO:0009073">
    <property type="term" value="P:aromatic amino acid family biosynthetic process"/>
    <property type="evidence" value="ECO:0007669"/>
    <property type="project" value="UniProtKB-KW"/>
</dbReference>
<dbReference type="Proteomes" id="UP000195772">
    <property type="component" value="Unassembled WGS sequence"/>
</dbReference>
<dbReference type="InterPro" id="IPR020541">
    <property type="entry name" value="Chorismate_synthase_CS"/>
</dbReference>
<dbReference type="PANTHER" id="PTHR21085">
    <property type="entry name" value="CHORISMATE SYNTHASE"/>
    <property type="match status" value="1"/>
</dbReference>
<reference evidence="9" key="1">
    <citation type="submission" date="2017-04" db="EMBL/GenBank/DDBJ databases">
        <title>Function of individual gut microbiota members based on whole genome sequencing of pure cultures obtained from chicken caecum.</title>
        <authorList>
            <person name="Medvecky M."/>
            <person name="Cejkova D."/>
            <person name="Polansky O."/>
            <person name="Karasova D."/>
            <person name="Kubasova T."/>
            <person name="Cizek A."/>
            <person name="Rychlik I."/>
        </authorList>
    </citation>
    <scope>NUCLEOTIDE SEQUENCE [LARGE SCALE GENOMIC DNA]</scope>
    <source>
        <strain evidence="9">An90</strain>
    </source>
</reference>
<feature type="binding site" evidence="7">
    <location>
        <position position="51"/>
    </location>
    <ligand>
        <name>NADP(+)</name>
        <dbReference type="ChEBI" id="CHEBI:58349"/>
    </ligand>
</feature>
<dbReference type="InterPro" id="IPR000453">
    <property type="entry name" value="Chorismate_synth"/>
</dbReference>
<comment type="subunit">
    <text evidence="7">Homotetramer.</text>
</comment>
<keyword evidence="7" id="KW-0274">FAD</keyword>
<keyword evidence="4 7" id="KW-0028">Amino-acid biosynthesis</keyword>
<keyword evidence="7" id="KW-0521">NADP</keyword>
<dbReference type="OrthoDB" id="9771806at2"/>
<comment type="function">
    <text evidence="7">Catalyzes the anti-1,4-elimination of the C-3 phosphate and the C-6 proR hydrogen from 5-enolpyruvylshikimate-3-phosphate (EPSP) to yield chorismate, which is the branch point compound that serves as the starting substrate for the three terminal pathways of aromatic amino acid biosynthesis. This reaction introduces a second double bond into the aromatic ring system.</text>
</comment>
<feature type="binding site" evidence="7">
    <location>
        <position position="256"/>
    </location>
    <ligand>
        <name>FMN</name>
        <dbReference type="ChEBI" id="CHEBI:58210"/>
    </ligand>
</feature>
<dbReference type="CDD" id="cd07304">
    <property type="entry name" value="Chorismate_synthase"/>
    <property type="match status" value="1"/>
</dbReference>
<evidence type="ECO:0000256" key="2">
    <source>
        <dbReference type="ARBA" id="ARBA00008014"/>
    </source>
</evidence>
<dbReference type="PIRSF" id="PIRSF001456">
    <property type="entry name" value="Chorismate_synth"/>
    <property type="match status" value="1"/>
</dbReference>
<dbReference type="AlphaFoldDB" id="A0A1Y3QXU8"/>
<dbReference type="EC" id="4.2.3.5" evidence="3 7"/>
<keyword evidence="5 7" id="KW-0057">Aromatic amino acid biosynthesis</keyword>
<dbReference type="PROSITE" id="PS00788">
    <property type="entry name" value="CHORISMATE_SYNTHASE_2"/>
    <property type="match status" value="1"/>
</dbReference>
<evidence type="ECO:0000313" key="8">
    <source>
        <dbReference type="EMBL" id="OUN04502.1"/>
    </source>
</evidence>
<evidence type="ECO:0000256" key="3">
    <source>
        <dbReference type="ARBA" id="ARBA00013036"/>
    </source>
</evidence>
<dbReference type="HAMAP" id="MF_00300">
    <property type="entry name" value="Chorismate_synth"/>
    <property type="match status" value="1"/>
</dbReference>
<comment type="pathway">
    <text evidence="1 7">Metabolic intermediate biosynthesis; chorismate biosynthesis; chorismate from D-erythrose 4-phosphate and phosphoenolpyruvate: step 7/7.</text>
</comment>
<feature type="binding site" evidence="7">
    <location>
        <begin position="271"/>
        <end position="275"/>
    </location>
    <ligand>
        <name>FMN</name>
        <dbReference type="ChEBI" id="CHEBI:58210"/>
    </ligand>
</feature>
<feature type="binding site" evidence="7">
    <location>
        <begin position="123"/>
        <end position="125"/>
    </location>
    <ligand>
        <name>FMN</name>
        <dbReference type="ChEBI" id="CHEBI:58210"/>
    </ligand>
</feature>
<comment type="cofactor">
    <cofactor evidence="7">
        <name>FMNH2</name>
        <dbReference type="ChEBI" id="CHEBI:57618"/>
    </cofactor>
    <text evidence="7">Reduced FMN (FMNH(2)).</text>
</comment>
<sequence>MNIFGHNFRLAIWGESHGPQIGISIDGVPAGIPLSAEDFEADLARRRSGARGTTPRREPDIPQIVSGLYNGMTTGAPLTIEFANTDTHSQDYATVARHYRPSHADLVAYHRFNGFNDPRGGGHFSARLTVAFVAAGVVAKKMLPPGIAFDTRITEIGGCTDPARFDEVLRAAAADRDSVGGIIECRVQGVPLGLGQPFFDSAESLIAHLLFAVPAVKGVEFGSGFAGARMRGSQNNDPLLDVEGTTATNNAGGINGGITNGNEIVVRAAVKPTPSIGREQNTYNLATDKVEPLTIRGRHDVCVALRGAVVVEAAVAIALANFIRH</sequence>
<comment type="caution">
    <text evidence="8">The sequence shown here is derived from an EMBL/GenBank/DDBJ whole genome shotgun (WGS) entry which is preliminary data.</text>
</comment>
<dbReference type="GO" id="GO:0005829">
    <property type="term" value="C:cytosol"/>
    <property type="evidence" value="ECO:0007669"/>
    <property type="project" value="TreeGrafter"/>
</dbReference>